<dbReference type="eggNOG" id="ENOG502QW08">
    <property type="taxonomic scope" value="Eukaryota"/>
</dbReference>
<name>E1ZCZ9_CHLVA</name>
<dbReference type="RefSeq" id="XP_005848430.1">
    <property type="nucleotide sequence ID" value="XM_005848368.1"/>
</dbReference>
<dbReference type="PANTHER" id="PTHR45985">
    <property type="match status" value="1"/>
</dbReference>
<keyword evidence="3" id="KW-0732">Signal</keyword>
<keyword evidence="2" id="KW-0812">Transmembrane</keyword>
<evidence type="ECO:0000256" key="1">
    <source>
        <dbReference type="SAM" id="MobiDB-lite"/>
    </source>
</evidence>
<organism evidence="5">
    <name type="scientific">Chlorella variabilis</name>
    <name type="common">Green alga</name>
    <dbReference type="NCBI Taxonomy" id="554065"/>
    <lineage>
        <taxon>Eukaryota</taxon>
        <taxon>Viridiplantae</taxon>
        <taxon>Chlorophyta</taxon>
        <taxon>core chlorophytes</taxon>
        <taxon>Trebouxiophyceae</taxon>
        <taxon>Chlorellales</taxon>
        <taxon>Chlorellaceae</taxon>
        <taxon>Chlorella clade</taxon>
        <taxon>Chlorella</taxon>
    </lineage>
</organism>
<dbReference type="Proteomes" id="UP000008141">
    <property type="component" value="Unassembled WGS sequence"/>
</dbReference>
<protein>
    <recommendedName>
        <fullName evidence="6">NodB homology domain-containing protein</fullName>
    </recommendedName>
</protein>
<dbReference type="GO" id="GO:0005975">
    <property type="term" value="P:carbohydrate metabolic process"/>
    <property type="evidence" value="ECO:0007669"/>
    <property type="project" value="InterPro"/>
</dbReference>
<feature type="chain" id="PRO_5003156338" description="NodB homology domain-containing protein" evidence="3">
    <location>
        <begin position="22"/>
        <end position="648"/>
    </location>
</feature>
<dbReference type="GeneID" id="17355610"/>
<dbReference type="AlphaFoldDB" id="E1ZCZ9"/>
<dbReference type="CDD" id="cd10919">
    <property type="entry name" value="CE4_CDA_like"/>
    <property type="match status" value="1"/>
</dbReference>
<keyword evidence="2" id="KW-1133">Transmembrane helix</keyword>
<dbReference type="EMBL" id="GL433842">
    <property type="protein sequence ID" value="EFN56328.1"/>
    <property type="molecule type" value="Genomic_DNA"/>
</dbReference>
<reference evidence="4 5" key="1">
    <citation type="journal article" date="2010" name="Plant Cell">
        <title>The Chlorella variabilis NC64A genome reveals adaptation to photosymbiosis, coevolution with viruses, and cryptic sex.</title>
        <authorList>
            <person name="Blanc G."/>
            <person name="Duncan G."/>
            <person name="Agarkova I."/>
            <person name="Borodovsky M."/>
            <person name="Gurnon J."/>
            <person name="Kuo A."/>
            <person name="Lindquist E."/>
            <person name="Lucas S."/>
            <person name="Pangilinan J."/>
            <person name="Polle J."/>
            <person name="Salamov A."/>
            <person name="Terry A."/>
            <person name="Yamada T."/>
            <person name="Dunigan D.D."/>
            <person name="Grigoriev I.V."/>
            <person name="Claverie J.M."/>
            <person name="Van Etten J.L."/>
        </authorList>
    </citation>
    <scope>NUCLEOTIDE SEQUENCE [LARGE SCALE GENOMIC DNA]</scope>
    <source>
        <strain evidence="4 5">NC64A</strain>
    </source>
</reference>
<dbReference type="STRING" id="554065.E1ZCZ9"/>
<evidence type="ECO:0000313" key="5">
    <source>
        <dbReference type="Proteomes" id="UP000008141"/>
    </source>
</evidence>
<evidence type="ECO:0000313" key="4">
    <source>
        <dbReference type="EMBL" id="EFN56328.1"/>
    </source>
</evidence>
<dbReference type="KEGG" id="cvr:CHLNCDRAFT_144776"/>
<feature type="transmembrane region" description="Helical" evidence="2">
    <location>
        <begin position="567"/>
        <end position="591"/>
    </location>
</feature>
<dbReference type="Gene3D" id="3.20.20.370">
    <property type="entry name" value="Glycoside hydrolase/deacetylase"/>
    <property type="match status" value="1"/>
</dbReference>
<evidence type="ECO:0000256" key="2">
    <source>
        <dbReference type="SAM" id="Phobius"/>
    </source>
</evidence>
<dbReference type="InterPro" id="IPR052740">
    <property type="entry name" value="CE4"/>
</dbReference>
<feature type="region of interest" description="Disordered" evidence="1">
    <location>
        <begin position="506"/>
        <end position="560"/>
    </location>
</feature>
<feature type="compositionally biased region" description="Low complexity" evidence="1">
    <location>
        <begin position="506"/>
        <end position="551"/>
    </location>
</feature>
<accession>E1ZCZ9</accession>
<proteinExistence type="predicted"/>
<feature type="region of interest" description="Disordered" evidence="1">
    <location>
        <begin position="601"/>
        <end position="648"/>
    </location>
</feature>
<evidence type="ECO:0008006" key="6">
    <source>
        <dbReference type="Google" id="ProtNLM"/>
    </source>
</evidence>
<dbReference type="SUPFAM" id="SSF88713">
    <property type="entry name" value="Glycoside hydrolase/deacetylase"/>
    <property type="match status" value="1"/>
</dbReference>
<dbReference type="InterPro" id="IPR011330">
    <property type="entry name" value="Glyco_hydro/deAcase_b/a-brl"/>
</dbReference>
<dbReference type="InParanoid" id="E1ZCZ9"/>
<evidence type="ECO:0000256" key="3">
    <source>
        <dbReference type="SAM" id="SignalP"/>
    </source>
</evidence>
<dbReference type="PANTHER" id="PTHR45985:SF3">
    <property type="entry name" value="CHITIN DEACETYLASE-LIKE 4"/>
    <property type="match status" value="1"/>
</dbReference>
<keyword evidence="2" id="KW-0472">Membrane</keyword>
<gene>
    <name evidence="4" type="ORF">CHLNCDRAFT_144776</name>
</gene>
<keyword evidence="5" id="KW-1185">Reference proteome</keyword>
<sequence>MAISLTGVAILLLALLYGAAAATQPGYSCDCSSRNNCMCPSNEAPGGMELKDVPQFILWTHDDGITPLTERSFREVADERQNPNGCPVRTTMFTTAQATDCELAYGMWKDGYEIATHTADHTSLPDGTPLNETVDAILGAKRFLSQECGIPASDIRGFRNPYLVTNPLVRQVLFENGFLYDSTLLEATNSESLSTSMEDRTWPYTMDYGIAQNCAWFADTQACDKSERWPGLWEVPLWVLQVLGLEFTMDPGYYGGRGVYEPLKEAFDAAYAGNRAPVPIYIHTTWVEKQPERLEELKRFADYTLDKGDVFWVTMSQLIEWMRNPVPASQLSKAMCARPAAAAAPPAMPADGANVTLTLNGATATQVADQSDRLVAAVAQLLGAESDDTFVAATSGGPGASKAAGAQRRLLAQAGSPLQVTVVAAGADPLALYWHASAANTQAALDGELSVMGLQTEGKPVVVPFKGGVALSVASAPAPAPVPVPKPAAVPLPRAAPAATPAAASGTAAAAGGADDATTSTPTAASDLPPSSSSSSTPAAPTASSTPAPATMEAVDTSGSGGLSTGVIVGIAVGAVAMALLLAAIAAFLLTSRPRRSHSAKMSAASSIVDETPQGSPTKGSPIKGSPIKGSPTKQDTPRQLNIIVTSA</sequence>
<feature type="signal peptide" evidence="3">
    <location>
        <begin position="1"/>
        <end position="21"/>
    </location>
</feature>
<dbReference type="OrthoDB" id="504708at2759"/>
<feature type="compositionally biased region" description="Polar residues" evidence="1">
    <location>
        <begin position="632"/>
        <end position="648"/>
    </location>
</feature>